<protein>
    <submittedName>
        <fullName evidence="8">RagB/SusD family nutrient uptake outer membrane protein</fullName>
    </submittedName>
</protein>
<keyword evidence="9" id="KW-1185">Reference proteome</keyword>
<comment type="similarity">
    <text evidence="2">Belongs to the SusD family.</text>
</comment>
<keyword evidence="3" id="KW-0732">Signal</keyword>
<dbReference type="EMBL" id="JACOOH010000004">
    <property type="protein sequence ID" value="MBC5621343.1"/>
    <property type="molecule type" value="Genomic_DNA"/>
</dbReference>
<comment type="subcellular location">
    <subcellularLocation>
        <location evidence="1">Cell outer membrane</location>
    </subcellularLocation>
</comment>
<feature type="domain" description="SusD-like N-terminal" evidence="7">
    <location>
        <begin position="21"/>
        <end position="227"/>
    </location>
</feature>
<sequence>MKTINLYLLLLTIILAGCDGFLDESSQDQIRPNKAEHLASLVLNECTLSHPYFYGASHMTDDISENMLTPTSKKRNYKTIYTWKNEIELDDYGAQIGTNVAWGNLYRSIAILNDVLISCEDIHDDEKELAFVKGEAYFLRALAYFDLVNLYGLPYDPEKAKEQLGVAIRLDHGVEQFYSRNSLEECYNLIERDLSIGKTELEKSGLEKSLWHPSVNACNLLMSRVKLFRQEWQAAADYADSVTSKVGMTKLLDSMKFVDQSNSEIIYSFVYDRRVLSIENMENTGFVVSENLLSCYDQDNDIRFRSFFVMRGDSRQKYYYPRKFESYFTSLGGFNMRVAEAWLNKAEACVRLGDINGARLAVKRVVDHRYRHPANVVIPFDDEELLQFIFDERRREFCFESHFRWYDLRRMGEEYRPEIKHVFTYVNDDEVREGQESYRLLKNDPNYVLPIPLQERENNPLIINNDRLEKLPE</sequence>
<reference evidence="8 9" key="1">
    <citation type="submission" date="2020-08" db="EMBL/GenBank/DDBJ databases">
        <title>Genome public.</title>
        <authorList>
            <person name="Liu C."/>
            <person name="Sun Q."/>
        </authorList>
    </citation>
    <scope>NUCLEOTIDE SEQUENCE [LARGE SCALE GENOMIC DNA]</scope>
    <source>
        <strain evidence="8 9">NSJ-56</strain>
    </source>
</reference>
<dbReference type="PROSITE" id="PS51257">
    <property type="entry name" value="PROKAR_LIPOPROTEIN"/>
    <property type="match status" value="1"/>
</dbReference>
<name>A0ABR7D083_9BACT</name>
<gene>
    <name evidence="8" type="ORF">H8S64_09555</name>
</gene>
<keyword evidence="5" id="KW-0998">Cell outer membrane</keyword>
<dbReference type="Gene3D" id="1.25.40.390">
    <property type="match status" value="1"/>
</dbReference>
<keyword evidence="4" id="KW-0472">Membrane</keyword>
<evidence type="ECO:0000256" key="3">
    <source>
        <dbReference type="ARBA" id="ARBA00022729"/>
    </source>
</evidence>
<dbReference type="RefSeq" id="WP_186975899.1">
    <property type="nucleotide sequence ID" value="NZ_JACOOH010000004.1"/>
</dbReference>
<comment type="caution">
    <text evidence="8">The sequence shown here is derived from an EMBL/GenBank/DDBJ whole genome shotgun (WGS) entry which is preliminary data.</text>
</comment>
<evidence type="ECO:0000259" key="7">
    <source>
        <dbReference type="Pfam" id="PF14322"/>
    </source>
</evidence>
<evidence type="ECO:0000256" key="5">
    <source>
        <dbReference type="ARBA" id="ARBA00023237"/>
    </source>
</evidence>
<dbReference type="Pfam" id="PF07980">
    <property type="entry name" value="SusD_RagB"/>
    <property type="match status" value="1"/>
</dbReference>
<dbReference type="SUPFAM" id="SSF48452">
    <property type="entry name" value="TPR-like"/>
    <property type="match status" value="1"/>
</dbReference>
<evidence type="ECO:0000259" key="6">
    <source>
        <dbReference type="Pfam" id="PF07980"/>
    </source>
</evidence>
<feature type="domain" description="RagB/SusD" evidence="6">
    <location>
        <begin position="330"/>
        <end position="465"/>
    </location>
</feature>
<dbReference type="InterPro" id="IPR033985">
    <property type="entry name" value="SusD-like_N"/>
</dbReference>
<dbReference type="Pfam" id="PF14322">
    <property type="entry name" value="SusD-like_3"/>
    <property type="match status" value="1"/>
</dbReference>
<dbReference type="InterPro" id="IPR012944">
    <property type="entry name" value="SusD_RagB_dom"/>
</dbReference>
<organism evidence="8 9">
    <name type="scientific">Butyricimonas hominis</name>
    <dbReference type="NCBI Taxonomy" id="2763032"/>
    <lineage>
        <taxon>Bacteria</taxon>
        <taxon>Pseudomonadati</taxon>
        <taxon>Bacteroidota</taxon>
        <taxon>Bacteroidia</taxon>
        <taxon>Bacteroidales</taxon>
        <taxon>Odoribacteraceae</taxon>
        <taxon>Butyricimonas</taxon>
    </lineage>
</organism>
<dbReference type="InterPro" id="IPR011990">
    <property type="entry name" value="TPR-like_helical_dom_sf"/>
</dbReference>
<evidence type="ECO:0000256" key="2">
    <source>
        <dbReference type="ARBA" id="ARBA00006275"/>
    </source>
</evidence>
<dbReference type="Proteomes" id="UP000646484">
    <property type="component" value="Unassembled WGS sequence"/>
</dbReference>
<evidence type="ECO:0000256" key="1">
    <source>
        <dbReference type="ARBA" id="ARBA00004442"/>
    </source>
</evidence>
<evidence type="ECO:0000313" key="9">
    <source>
        <dbReference type="Proteomes" id="UP000646484"/>
    </source>
</evidence>
<proteinExistence type="inferred from homology"/>
<accession>A0ABR7D083</accession>
<evidence type="ECO:0000313" key="8">
    <source>
        <dbReference type="EMBL" id="MBC5621343.1"/>
    </source>
</evidence>
<evidence type="ECO:0000256" key="4">
    <source>
        <dbReference type="ARBA" id="ARBA00023136"/>
    </source>
</evidence>